<dbReference type="EMBL" id="FRAA01000002">
    <property type="protein sequence ID" value="SHJ91521.1"/>
    <property type="molecule type" value="Genomic_DNA"/>
</dbReference>
<accession>A0A1M6N748</accession>
<proteinExistence type="predicted"/>
<evidence type="ECO:0000313" key="3">
    <source>
        <dbReference type="Proteomes" id="UP000184474"/>
    </source>
</evidence>
<dbReference type="Proteomes" id="UP000184474">
    <property type="component" value="Unassembled WGS sequence"/>
</dbReference>
<reference evidence="3" key="1">
    <citation type="submission" date="2016-11" db="EMBL/GenBank/DDBJ databases">
        <authorList>
            <person name="Varghese N."/>
            <person name="Submissions S."/>
        </authorList>
    </citation>
    <scope>NUCLEOTIDE SEQUENCE [LARGE SCALE GENOMIC DNA]</scope>
    <source>
        <strain evidence="3">DSM 26134</strain>
    </source>
</reference>
<dbReference type="PANTHER" id="PTHR40112:SF1">
    <property type="entry name" value="H2HPP ISOMERASE"/>
    <property type="match status" value="1"/>
</dbReference>
<feature type="domain" description="Cupin type-2" evidence="1">
    <location>
        <begin position="45"/>
        <end position="103"/>
    </location>
</feature>
<evidence type="ECO:0000313" key="2">
    <source>
        <dbReference type="EMBL" id="SHJ91521.1"/>
    </source>
</evidence>
<dbReference type="SUPFAM" id="SSF51182">
    <property type="entry name" value="RmlC-like cupins"/>
    <property type="match status" value="1"/>
</dbReference>
<dbReference type="InterPro" id="IPR011051">
    <property type="entry name" value="RmlC_Cupin_sf"/>
</dbReference>
<organism evidence="2 3">
    <name type="scientific">Reichenbachiella agariperforans</name>
    <dbReference type="NCBI Taxonomy" id="156994"/>
    <lineage>
        <taxon>Bacteria</taxon>
        <taxon>Pseudomonadati</taxon>
        <taxon>Bacteroidota</taxon>
        <taxon>Cytophagia</taxon>
        <taxon>Cytophagales</taxon>
        <taxon>Reichenbachiellaceae</taxon>
        <taxon>Reichenbachiella</taxon>
    </lineage>
</organism>
<dbReference type="Gene3D" id="2.60.120.10">
    <property type="entry name" value="Jelly Rolls"/>
    <property type="match status" value="1"/>
</dbReference>
<dbReference type="PANTHER" id="PTHR40112">
    <property type="entry name" value="H2HPP ISOMERASE"/>
    <property type="match status" value="1"/>
</dbReference>
<dbReference type="AlphaFoldDB" id="A0A1M6N748"/>
<dbReference type="InterPro" id="IPR013096">
    <property type="entry name" value="Cupin_2"/>
</dbReference>
<dbReference type="STRING" id="156994.SAMN04488028_102131"/>
<dbReference type="InterPro" id="IPR014710">
    <property type="entry name" value="RmlC-like_jellyroll"/>
</dbReference>
<dbReference type="CDD" id="cd02238">
    <property type="entry name" value="cupin_KdgF"/>
    <property type="match status" value="1"/>
</dbReference>
<keyword evidence="3" id="KW-1185">Reference proteome</keyword>
<name>A0A1M6N748_REIAG</name>
<dbReference type="PIRSF" id="PIRSF029883">
    <property type="entry name" value="KdgF"/>
    <property type="match status" value="1"/>
</dbReference>
<sequence>MLSLSMKKTQSDKFIVDQEQDWEVIDDKIRRKITGYDDRLMMVKVAFQQGGIGAIHDHPHTQVTYVESGSFELTMGDEIKIMHGGDSFFVPPNTPHGVECLEEGILIDAFSPVREDFLS</sequence>
<protein>
    <submittedName>
        <fullName evidence="2">Cupin domain protein</fullName>
    </submittedName>
</protein>
<dbReference type="InterPro" id="IPR052535">
    <property type="entry name" value="Bacilysin_H2HPP_isomerase"/>
</dbReference>
<dbReference type="Pfam" id="PF07883">
    <property type="entry name" value="Cupin_2"/>
    <property type="match status" value="1"/>
</dbReference>
<gene>
    <name evidence="2" type="ORF">SAMN04488028_102131</name>
</gene>
<dbReference type="InterPro" id="IPR025499">
    <property type="entry name" value="KdgF"/>
</dbReference>
<evidence type="ECO:0000259" key="1">
    <source>
        <dbReference type="Pfam" id="PF07883"/>
    </source>
</evidence>